<evidence type="ECO:0000256" key="1">
    <source>
        <dbReference type="SAM" id="Phobius"/>
    </source>
</evidence>
<dbReference type="Proteomes" id="UP001210770">
    <property type="component" value="Chromosome"/>
</dbReference>
<dbReference type="PANTHER" id="PTHR41795:SF1">
    <property type="entry name" value="EXOPOLYSACCHARIDE SYNTHESIS PROTEIN"/>
    <property type="match status" value="1"/>
</dbReference>
<dbReference type="EMBL" id="CP116423">
    <property type="protein sequence ID" value="WCE71531.1"/>
    <property type="molecule type" value="Genomic_DNA"/>
</dbReference>
<dbReference type="AlphaFoldDB" id="A0AAX3LTC3"/>
<dbReference type="RefSeq" id="WP_271689687.1">
    <property type="nucleotide sequence ID" value="NZ_CP116423.1"/>
</dbReference>
<reference evidence="2" key="1">
    <citation type="submission" date="2023-01" db="EMBL/GenBank/DDBJ databases">
        <title>Comparative genomic analysis of cold water coral derived Sulfitobacter faviae: insights into their metabolism and habitat adaptation.</title>
        <authorList>
            <person name="Guo Y."/>
            <person name="Lin S."/>
            <person name="Huang Z."/>
            <person name="Tang K."/>
            <person name="Wang X."/>
        </authorList>
    </citation>
    <scope>NUCLEOTIDE SEQUENCE</scope>
    <source>
        <strain evidence="2">SCSIO W_1865</strain>
    </source>
</reference>
<organism evidence="2 3">
    <name type="scientific">Sulfitobacter faviae</name>
    <dbReference type="NCBI Taxonomy" id="1775881"/>
    <lineage>
        <taxon>Bacteria</taxon>
        <taxon>Pseudomonadati</taxon>
        <taxon>Pseudomonadota</taxon>
        <taxon>Alphaproteobacteria</taxon>
        <taxon>Rhodobacterales</taxon>
        <taxon>Roseobacteraceae</taxon>
        <taxon>Sulfitobacter</taxon>
    </lineage>
</organism>
<proteinExistence type="predicted"/>
<keyword evidence="1" id="KW-0812">Transmembrane</keyword>
<gene>
    <name evidence="2" type="ORF">PL336_06780</name>
</gene>
<evidence type="ECO:0000313" key="3">
    <source>
        <dbReference type="Proteomes" id="UP001210770"/>
    </source>
</evidence>
<dbReference type="PIRSF" id="PIRSF033239">
    <property type="entry name" value="ExoD"/>
    <property type="match status" value="1"/>
</dbReference>
<feature type="transmembrane region" description="Helical" evidence="1">
    <location>
        <begin position="127"/>
        <end position="145"/>
    </location>
</feature>
<keyword evidence="1" id="KW-1133">Transmembrane helix</keyword>
<dbReference type="InterPro" id="IPR010331">
    <property type="entry name" value="ExoD"/>
</dbReference>
<feature type="transmembrane region" description="Helical" evidence="1">
    <location>
        <begin position="176"/>
        <end position="194"/>
    </location>
</feature>
<evidence type="ECO:0000313" key="2">
    <source>
        <dbReference type="EMBL" id="WCE71531.1"/>
    </source>
</evidence>
<accession>A0AAX3LTC3</accession>
<feature type="transmembrane region" description="Helical" evidence="1">
    <location>
        <begin position="57"/>
        <end position="77"/>
    </location>
</feature>
<protein>
    <submittedName>
        <fullName evidence="2">Exopolysaccharide biosynthesis protein</fullName>
    </submittedName>
</protein>
<dbReference type="PANTHER" id="PTHR41795">
    <property type="entry name" value="EXOPOLYSACCHARIDE SYNTHESIS PROTEIN"/>
    <property type="match status" value="1"/>
</dbReference>
<dbReference type="Pfam" id="PF06055">
    <property type="entry name" value="ExoD"/>
    <property type="match status" value="1"/>
</dbReference>
<sequence length="196" mass="21012">MADDSTALTDVVDELKDASEGKETVEVGQLIDALDQRGYGPALAVLPLMELTPLGGIPGFPTALALLVGLLALRMLLGYEHFWAPNWLRKRTLDTDKVLKSVEWLRPVSQWIDDKLQARLSRIAGPTGQKVACVVILCLCFSVPPLEVVPFATSAPMIVISIFGLALLYRDGLLMLLGFIGAGIAAFAGASYFLGG</sequence>
<keyword evidence="1" id="KW-0472">Membrane</keyword>
<name>A0AAX3LTC3_9RHOB</name>